<dbReference type="Proteomes" id="UP001303473">
    <property type="component" value="Unassembled WGS sequence"/>
</dbReference>
<proteinExistence type="predicted"/>
<dbReference type="InterPro" id="IPR000182">
    <property type="entry name" value="GNAT_dom"/>
</dbReference>
<dbReference type="CDD" id="cd04301">
    <property type="entry name" value="NAT_SF"/>
    <property type="match status" value="1"/>
</dbReference>
<organism evidence="2 3">
    <name type="scientific">Diplogelasinospora grovesii</name>
    <dbReference type="NCBI Taxonomy" id="303347"/>
    <lineage>
        <taxon>Eukaryota</taxon>
        <taxon>Fungi</taxon>
        <taxon>Dikarya</taxon>
        <taxon>Ascomycota</taxon>
        <taxon>Pezizomycotina</taxon>
        <taxon>Sordariomycetes</taxon>
        <taxon>Sordariomycetidae</taxon>
        <taxon>Sordariales</taxon>
        <taxon>Diplogelasinosporaceae</taxon>
        <taxon>Diplogelasinospora</taxon>
    </lineage>
</organism>
<protein>
    <submittedName>
        <fullName evidence="2">GCN5-related N-acetyltransferase protein</fullName>
    </submittedName>
</protein>
<reference evidence="3" key="1">
    <citation type="journal article" date="2023" name="Mol. Phylogenet. Evol.">
        <title>Genome-scale phylogeny and comparative genomics of the fungal order Sordariales.</title>
        <authorList>
            <person name="Hensen N."/>
            <person name="Bonometti L."/>
            <person name="Westerberg I."/>
            <person name="Brannstrom I.O."/>
            <person name="Guillou S."/>
            <person name="Cros-Aarteil S."/>
            <person name="Calhoun S."/>
            <person name="Haridas S."/>
            <person name="Kuo A."/>
            <person name="Mondo S."/>
            <person name="Pangilinan J."/>
            <person name="Riley R."/>
            <person name="LaButti K."/>
            <person name="Andreopoulos B."/>
            <person name="Lipzen A."/>
            <person name="Chen C."/>
            <person name="Yan M."/>
            <person name="Daum C."/>
            <person name="Ng V."/>
            <person name="Clum A."/>
            <person name="Steindorff A."/>
            <person name="Ohm R.A."/>
            <person name="Martin F."/>
            <person name="Silar P."/>
            <person name="Natvig D.O."/>
            <person name="Lalanne C."/>
            <person name="Gautier V."/>
            <person name="Ament-Velasquez S.L."/>
            <person name="Kruys A."/>
            <person name="Hutchinson M.I."/>
            <person name="Powell A.J."/>
            <person name="Barry K."/>
            <person name="Miller A.N."/>
            <person name="Grigoriev I.V."/>
            <person name="Debuchy R."/>
            <person name="Gladieux P."/>
            <person name="Hiltunen Thoren M."/>
            <person name="Johannesson H."/>
        </authorList>
    </citation>
    <scope>NUCLEOTIDE SEQUENCE [LARGE SCALE GENOMIC DNA]</scope>
    <source>
        <strain evidence="3">CBS 340.73</strain>
    </source>
</reference>
<dbReference type="SUPFAM" id="SSF55729">
    <property type="entry name" value="Acyl-CoA N-acyltransferases (Nat)"/>
    <property type="match status" value="1"/>
</dbReference>
<accession>A0AAN6MYW7</accession>
<dbReference type="AlphaFoldDB" id="A0AAN6MYW7"/>
<sequence>MVALPPVLGGLRVAAPEDVLRIGIVATAGFRYSPLFRWERPYHEQHPADTLLSYRTQFQTAMESDNFIVLVQEDAYEPKEDDKTTAIIPPNNGWTPPEAGEKVVVGVLIVKLEPGSPRRGQLKDHKGSYPDLPNCPGRDLNRRHYDSWGSLVGSVRQEHCDGDSVVSMIVVHPAYWKRGYGTAMMKWARDLSEIDKVPQCVSAAPMSEGPFVSLGFQQICRITAEGDEDDPEGVSTALLEYRPKSLALAISPFDAVSSRRLPL</sequence>
<evidence type="ECO:0000313" key="3">
    <source>
        <dbReference type="Proteomes" id="UP001303473"/>
    </source>
</evidence>
<feature type="domain" description="N-acetyltransferase" evidence="1">
    <location>
        <begin position="150"/>
        <end position="190"/>
    </location>
</feature>
<comment type="caution">
    <text evidence="2">The sequence shown here is derived from an EMBL/GenBank/DDBJ whole genome shotgun (WGS) entry which is preliminary data.</text>
</comment>
<dbReference type="InterPro" id="IPR016181">
    <property type="entry name" value="Acyl_CoA_acyltransferase"/>
</dbReference>
<evidence type="ECO:0000259" key="1">
    <source>
        <dbReference type="Pfam" id="PF00583"/>
    </source>
</evidence>
<dbReference type="EMBL" id="MU853900">
    <property type="protein sequence ID" value="KAK3935949.1"/>
    <property type="molecule type" value="Genomic_DNA"/>
</dbReference>
<dbReference type="Pfam" id="PF00583">
    <property type="entry name" value="Acetyltransf_1"/>
    <property type="match status" value="1"/>
</dbReference>
<gene>
    <name evidence="2" type="ORF">QBC46DRAFT_396266</name>
</gene>
<dbReference type="Gene3D" id="3.40.630.30">
    <property type="match status" value="1"/>
</dbReference>
<evidence type="ECO:0000313" key="2">
    <source>
        <dbReference type="EMBL" id="KAK3935949.1"/>
    </source>
</evidence>
<name>A0AAN6MYW7_9PEZI</name>
<keyword evidence="3" id="KW-1185">Reference proteome</keyword>
<dbReference type="GO" id="GO:0016747">
    <property type="term" value="F:acyltransferase activity, transferring groups other than amino-acyl groups"/>
    <property type="evidence" value="ECO:0007669"/>
    <property type="project" value="InterPro"/>
</dbReference>